<reference evidence="16 17" key="1">
    <citation type="journal article" date="2012" name="J. Bacteriol.">
        <title>Genome of Bacillus macauensis ZFHKF-1, a Long-Chain-Forming Bacterium.</title>
        <authorList>
            <person name="Cai L."/>
            <person name="Zhang T."/>
        </authorList>
    </citation>
    <scope>NUCLEOTIDE SEQUENCE [LARGE SCALE GENOMIC DNA]</scope>
    <source>
        <strain evidence="16 17">ZFHKF-1</strain>
    </source>
</reference>
<dbReference type="STRING" id="1196324.A374_14285"/>
<evidence type="ECO:0000256" key="6">
    <source>
        <dbReference type="ARBA" id="ARBA00023026"/>
    </source>
</evidence>
<dbReference type="InterPro" id="IPR001789">
    <property type="entry name" value="Sig_transdc_resp-reg_receiver"/>
</dbReference>
<dbReference type="FunFam" id="3.40.50.2300:FF:000001">
    <property type="entry name" value="DNA-binding response regulator PhoB"/>
    <property type="match status" value="1"/>
</dbReference>
<dbReference type="Pfam" id="PF00072">
    <property type="entry name" value="Response_reg"/>
    <property type="match status" value="1"/>
</dbReference>
<feature type="domain" description="OmpR/PhoB-type" evidence="15">
    <location>
        <begin position="124"/>
        <end position="222"/>
    </location>
</feature>
<keyword evidence="7 13" id="KW-0238">DNA-binding</keyword>
<evidence type="ECO:0000256" key="10">
    <source>
        <dbReference type="ARBA" id="ARBA00037471"/>
    </source>
</evidence>
<feature type="DNA-binding region" description="OmpR/PhoB-type" evidence="13">
    <location>
        <begin position="124"/>
        <end position="222"/>
    </location>
</feature>
<comment type="caution">
    <text evidence="16">The sequence shown here is derived from an EMBL/GenBank/DDBJ whole genome shotgun (WGS) entry which is preliminary data.</text>
</comment>
<dbReference type="InterPro" id="IPR039420">
    <property type="entry name" value="WalR-like"/>
</dbReference>
<feature type="modified residue" description="4-aspartylphosphate" evidence="12">
    <location>
        <position position="52"/>
    </location>
</feature>
<dbReference type="GO" id="GO:0000156">
    <property type="term" value="F:phosphorelay response regulator activity"/>
    <property type="evidence" value="ECO:0007669"/>
    <property type="project" value="TreeGrafter"/>
</dbReference>
<dbReference type="PANTHER" id="PTHR48111">
    <property type="entry name" value="REGULATOR OF RPOS"/>
    <property type="match status" value="1"/>
</dbReference>
<name>I8AGQ9_9BACL</name>
<comment type="function">
    <text evidence="10">Member of the two-component regulatory system HssS/HssR involved in intracellular heme homeostasis and tempering of staphylococcal virulence. Phosphorylated HssR binds to a direct repeat sequence within hrtAB promoter and activates the expression of hrtAB, an efflux pump, in response to extracellular heme, hemin, hemoglobin or blood.</text>
</comment>
<keyword evidence="4" id="KW-0902">Two-component regulatory system</keyword>
<evidence type="ECO:0000256" key="8">
    <source>
        <dbReference type="ARBA" id="ARBA00023159"/>
    </source>
</evidence>
<proteinExistence type="predicted"/>
<evidence type="ECO:0000259" key="15">
    <source>
        <dbReference type="PROSITE" id="PS51755"/>
    </source>
</evidence>
<dbReference type="EMBL" id="AKKV01000030">
    <property type="protein sequence ID" value="EIT84867.1"/>
    <property type="molecule type" value="Genomic_DNA"/>
</dbReference>
<dbReference type="PATRIC" id="fig|1196324.3.peg.2919"/>
<protein>
    <recommendedName>
        <fullName evidence="11">Heme response regulator HssR</fullName>
    </recommendedName>
</protein>
<feature type="domain" description="Response regulatory" evidence="14">
    <location>
        <begin position="3"/>
        <end position="116"/>
    </location>
</feature>
<organism evidence="16 17">
    <name type="scientific">Fictibacillus macauensis ZFHKF-1</name>
    <dbReference type="NCBI Taxonomy" id="1196324"/>
    <lineage>
        <taxon>Bacteria</taxon>
        <taxon>Bacillati</taxon>
        <taxon>Bacillota</taxon>
        <taxon>Bacilli</taxon>
        <taxon>Bacillales</taxon>
        <taxon>Fictibacillaceae</taxon>
        <taxon>Fictibacillus</taxon>
    </lineage>
</organism>
<evidence type="ECO:0000256" key="9">
    <source>
        <dbReference type="ARBA" id="ARBA00023163"/>
    </source>
</evidence>
<dbReference type="GO" id="GO:0006355">
    <property type="term" value="P:regulation of DNA-templated transcription"/>
    <property type="evidence" value="ECO:0007669"/>
    <property type="project" value="InterPro"/>
</dbReference>
<dbReference type="InterPro" id="IPR001867">
    <property type="entry name" value="OmpR/PhoB-type_DNA-bd"/>
</dbReference>
<evidence type="ECO:0000256" key="12">
    <source>
        <dbReference type="PROSITE-ProRule" id="PRU00169"/>
    </source>
</evidence>
<dbReference type="GO" id="GO:0032993">
    <property type="term" value="C:protein-DNA complex"/>
    <property type="evidence" value="ECO:0007669"/>
    <property type="project" value="TreeGrafter"/>
</dbReference>
<dbReference type="PROSITE" id="PS51755">
    <property type="entry name" value="OMPR_PHOB"/>
    <property type="match status" value="1"/>
</dbReference>
<dbReference type="PROSITE" id="PS50110">
    <property type="entry name" value="RESPONSE_REGULATORY"/>
    <property type="match status" value="1"/>
</dbReference>
<keyword evidence="2" id="KW-0963">Cytoplasm</keyword>
<evidence type="ECO:0000313" key="16">
    <source>
        <dbReference type="EMBL" id="EIT84867.1"/>
    </source>
</evidence>
<accession>I8AGQ9</accession>
<dbReference type="CDD" id="cd17574">
    <property type="entry name" value="REC_OmpR"/>
    <property type="match status" value="1"/>
</dbReference>
<evidence type="ECO:0000256" key="7">
    <source>
        <dbReference type="ARBA" id="ARBA00023125"/>
    </source>
</evidence>
<evidence type="ECO:0000256" key="13">
    <source>
        <dbReference type="PROSITE-ProRule" id="PRU01091"/>
    </source>
</evidence>
<evidence type="ECO:0000256" key="3">
    <source>
        <dbReference type="ARBA" id="ARBA00022553"/>
    </source>
</evidence>
<dbReference type="GO" id="GO:0005829">
    <property type="term" value="C:cytosol"/>
    <property type="evidence" value="ECO:0007669"/>
    <property type="project" value="TreeGrafter"/>
</dbReference>
<keyword evidence="3 12" id="KW-0597">Phosphoprotein</keyword>
<dbReference type="FunFam" id="1.10.10.10:FF:000018">
    <property type="entry name" value="DNA-binding response regulator ResD"/>
    <property type="match status" value="1"/>
</dbReference>
<evidence type="ECO:0000256" key="11">
    <source>
        <dbReference type="ARBA" id="ARBA00039976"/>
    </source>
</evidence>
<comment type="subcellular location">
    <subcellularLocation>
        <location evidence="1">Cytoplasm</location>
    </subcellularLocation>
</comment>
<dbReference type="SMART" id="SM00862">
    <property type="entry name" value="Trans_reg_C"/>
    <property type="match status" value="1"/>
</dbReference>
<dbReference type="Pfam" id="PF00486">
    <property type="entry name" value="Trans_reg_C"/>
    <property type="match status" value="1"/>
</dbReference>
<dbReference type="eggNOG" id="COG0745">
    <property type="taxonomic scope" value="Bacteria"/>
</dbReference>
<evidence type="ECO:0000313" key="17">
    <source>
        <dbReference type="Proteomes" id="UP000004080"/>
    </source>
</evidence>
<dbReference type="Proteomes" id="UP000004080">
    <property type="component" value="Unassembled WGS sequence"/>
</dbReference>
<dbReference type="SUPFAM" id="SSF52172">
    <property type="entry name" value="CheY-like"/>
    <property type="match status" value="1"/>
</dbReference>
<dbReference type="CDD" id="cd00383">
    <property type="entry name" value="trans_reg_C"/>
    <property type="match status" value="1"/>
</dbReference>
<dbReference type="InterPro" id="IPR011006">
    <property type="entry name" value="CheY-like_superfamily"/>
</dbReference>
<dbReference type="RefSeq" id="WP_007202935.1">
    <property type="nucleotide sequence ID" value="NZ_AKKV01000030.1"/>
</dbReference>
<evidence type="ECO:0000259" key="14">
    <source>
        <dbReference type="PROSITE" id="PS50110"/>
    </source>
</evidence>
<sequence length="225" mass="25850">MIQVLVADDDPHIRELLTFHLQEAGYGVQTACDGEEAMTLLMEGSIELAVVDIMMPKKDGYALCQEIRSVYDVPIILLTAKDELVHKEKGFAVGTDDYMTKPFEIKELLFRMKALLRRYQKVAETKLIIGDTTIDRRRFDVRIGDKQLLLPRKEFQLLFQLASYPGRIFTRDELIQCVWGVDYEGDDRTVDVHIKRLRERFSAKTSAFTILTVRGVGYKLQEGSL</sequence>
<dbReference type="Gene3D" id="3.40.50.2300">
    <property type="match status" value="1"/>
</dbReference>
<evidence type="ECO:0000256" key="5">
    <source>
        <dbReference type="ARBA" id="ARBA00023015"/>
    </source>
</evidence>
<evidence type="ECO:0000256" key="2">
    <source>
        <dbReference type="ARBA" id="ARBA00022490"/>
    </source>
</evidence>
<dbReference type="PANTHER" id="PTHR48111:SF49">
    <property type="entry name" value="HEME RESPONSE REGULATOR HSSR"/>
    <property type="match status" value="1"/>
</dbReference>
<dbReference type="AlphaFoldDB" id="I8AGQ9"/>
<dbReference type="GO" id="GO:0000976">
    <property type="term" value="F:transcription cis-regulatory region binding"/>
    <property type="evidence" value="ECO:0007669"/>
    <property type="project" value="TreeGrafter"/>
</dbReference>
<keyword evidence="17" id="KW-1185">Reference proteome</keyword>
<keyword evidence="5" id="KW-0805">Transcription regulation</keyword>
<dbReference type="Gene3D" id="1.10.10.10">
    <property type="entry name" value="Winged helix-like DNA-binding domain superfamily/Winged helix DNA-binding domain"/>
    <property type="match status" value="1"/>
</dbReference>
<keyword evidence="8" id="KW-0010">Activator</keyword>
<keyword evidence="6" id="KW-0843">Virulence</keyword>
<evidence type="ECO:0000256" key="1">
    <source>
        <dbReference type="ARBA" id="ARBA00004496"/>
    </source>
</evidence>
<dbReference type="SMART" id="SM00448">
    <property type="entry name" value="REC"/>
    <property type="match status" value="1"/>
</dbReference>
<dbReference type="OrthoDB" id="9790442at2"/>
<evidence type="ECO:0000256" key="4">
    <source>
        <dbReference type="ARBA" id="ARBA00023012"/>
    </source>
</evidence>
<dbReference type="InterPro" id="IPR036388">
    <property type="entry name" value="WH-like_DNA-bd_sf"/>
</dbReference>
<gene>
    <name evidence="16" type="ORF">A374_14285</name>
</gene>
<keyword evidence="9" id="KW-0804">Transcription</keyword>